<evidence type="ECO:0000313" key="2">
    <source>
        <dbReference type="Proteomes" id="UP000076335"/>
    </source>
</evidence>
<comment type="caution">
    <text evidence="1">The sequence shown here is derived from an EMBL/GenBank/DDBJ whole genome shotgun (WGS) entry which is preliminary data.</text>
</comment>
<proteinExistence type="predicted"/>
<dbReference type="EMBL" id="LPVY01000002">
    <property type="protein sequence ID" value="KZB68973.1"/>
    <property type="molecule type" value="Genomic_DNA"/>
</dbReference>
<dbReference type="Proteomes" id="UP000076335">
    <property type="component" value="Unassembled WGS sequence"/>
</dbReference>
<accession>A0A154LAB6</accession>
<protein>
    <submittedName>
        <fullName evidence="1">Uncharacterized protein</fullName>
    </submittedName>
</protein>
<dbReference type="RefSeq" id="WP_062947897.1">
    <property type="nucleotide sequence ID" value="NZ_LPVY01000002.1"/>
</dbReference>
<gene>
    <name evidence="1" type="ORF">AUP42_08685</name>
</gene>
<sequence>MLLKSGAPIPYWQVTSLEERAYDVADMPMEGEMDSTFFLTKEKNFIPHTYPCRTAYIAERRGKEISELPFPDWRNARNILPGGSPFLDLSGFWFRATHIQGWARTAINAMDAGPARLRLGICGAARVYVNGRAVAWLSPATRNAMDEVEFEANLKQGHNEVAVQFEDLCERDAVIRIALTWIDGPKAEAGNCFPAEPESVYAVEASVDAMHLDRKFYDSDDIWLVMPVPFPDKVSGRVRVAGHFMSHDHDDVTFEIPAGADRVRLASSNDFPADYRYFGFTFECGDFATEARLGAEVSWRSVTGPAPESLEARIAESLAWIAKNGETDTETALACAAIGDEVALARAEAIINTALPGIEQCFDCADFALVPLLWTRIVFADRLPVSLVARIDAAILEFRYWMDEPGNDVQWYFSENHALLFHTSAYLAGNLLPQSHFRRADRNGIAQKQAGYERLMAWFDHFEAAEMAEFNSGTYFPIDLKGLAALFALAPDEVIRKRASGAIIRLITMIANSAHHGVITGAQGRSYEHSLCVADTLELNGLARLLWGKGQFGAHVNCLAQMALALRDHGLELPDLADIACWEKRDTAQEWTFWQGENAFCRLYHYKTSETAMGSAALYRWRDWGYQETLLQARIGREPGAQIFINHPGEIVQSGFGRPSFWGGSASVPRVQQYRDLAIVRFEGVAPQPDFTHAWFPTLAFDEWHVDGYRAWARSGEGALIVSASGPLELVQTGGSAGHELRLSGRDSIWVVRLGHSRDLAKFAADHELRVHVDTDGTYRIEDTQYGTVSFHQSGVITAEGRTLDPMDWTLKGDRKELPVVQ</sequence>
<name>A0A154LAB6_9PROT</name>
<dbReference type="OrthoDB" id="1029638at2"/>
<organism evidence="1 2">
    <name type="scientific">Thalassospira lucentensis</name>
    <dbReference type="NCBI Taxonomy" id="168935"/>
    <lineage>
        <taxon>Bacteria</taxon>
        <taxon>Pseudomonadati</taxon>
        <taxon>Pseudomonadota</taxon>
        <taxon>Alphaproteobacteria</taxon>
        <taxon>Rhodospirillales</taxon>
        <taxon>Thalassospiraceae</taxon>
        <taxon>Thalassospira</taxon>
    </lineage>
</organism>
<dbReference type="AlphaFoldDB" id="A0A154LAB6"/>
<reference evidence="1 2" key="1">
    <citation type="submission" date="2015-12" db="EMBL/GenBank/DDBJ databases">
        <title>Genome sequence of Thalassospira lucentensis MCCC 1A02072.</title>
        <authorList>
            <person name="Lu L."/>
            <person name="Lai Q."/>
            <person name="Shao Z."/>
            <person name="Qian P."/>
        </authorList>
    </citation>
    <scope>NUCLEOTIDE SEQUENCE [LARGE SCALE GENOMIC DNA]</scope>
    <source>
        <strain evidence="1 2">MCCC 1A02072</strain>
    </source>
</reference>
<evidence type="ECO:0000313" key="1">
    <source>
        <dbReference type="EMBL" id="KZB68973.1"/>
    </source>
</evidence>